<sequence length="95" mass="10184">MSAAKDPSNDHSAVHPRIDLPERVRIRAILDYFGKCPNCGYFAEASTIERRRADGPVTTEIVACCGLPCGWSGPVPRTTMTTPRARVAGDDPGVG</sequence>
<name>A0A543EVA0_9NOCA</name>
<accession>A0A543EVA0</accession>
<dbReference type="AlphaFoldDB" id="A0A543EVA0"/>
<evidence type="ECO:0000313" key="3">
    <source>
        <dbReference type="Proteomes" id="UP000316331"/>
    </source>
</evidence>
<keyword evidence="3" id="KW-1185">Reference proteome</keyword>
<proteinExistence type="predicted"/>
<dbReference type="RefSeq" id="WP_141812218.1">
    <property type="nucleotide sequence ID" value="NZ_VFPG01000002.1"/>
</dbReference>
<evidence type="ECO:0000313" key="2">
    <source>
        <dbReference type="EMBL" id="TQM25510.1"/>
    </source>
</evidence>
<protein>
    <submittedName>
        <fullName evidence="2">Uncharacterized protein</fullName>
    </submittedName>
</protein>
<reference evidence="2 3" key="1">
    <citation type="submission" date="2019-06" db="EMBL/GenBank/DDBJ databases">
        <title>Sequencing the genomes of 1000 actinobacteria strains.</title>
        <authorList>
            <person name="Klenk H.-P."/>
        </authorList>
    </citation>
    <scope>NUCLEOTIDE SEQUENCE [LARGE SCALE GENOMIC DNA]</scope>
    <source>
        <strain evidence="2 3">DSM 103495</strain>
    </source>
</reference>
<dbReference type="EMBL" id="VFPG01000002">
    <property type="protein sequence ID" value="TQM25510.1"/>
    <property type="molecule type" value="Genomic_DNA"/>
</dbReference>
<dbReference type="OrthoDB" id="4560094at2"/>
<feature type="region of interest" description="Disordered" evidence="1">
    <location>
        <begin position="76"/>
        <end position="95"/>
    </location>
</feature>
<evidence type="ECO:0000256" key="1">
    <source>
        <dbReference type="SAM" id="MobiDB-lite"/>
    </source>
</evidence>
<comment type="caution">
    <text evidence="2">The sequence shown here is derived from an EMBL/GenBank/DDBJ whole genome shotgun (WGS) entry which is preliminary data.</text>
</comment>
<dbReference type="Proteomes" id="UP000316331">
    <property type="component" value="Unassembled WGS sequence"/>
</dbReference>
<organism evidence="2 3">
    <name type="scientific">Nocardia bhagyanarayanae</name>
    <dbReference type="NCBI Taxonomy" id="1215925"/>
    <lineage>
        <taxon>Bacteria</taxon>
        <taxon>Bacillati</taxon>
        <taxon>Actinomycetota</taxon>
        <taxon>Actinomycetes</taxon>
        <taxon>Mycobacteriales</taxon>
        <taxon>Nocardiaceae</taxon>
        <taxon>Nocardia</taxon>
    </lineage>
</organism>
<gene>
    <name evidence="2" type="ORF">FB390_5664</name>
</gene>